<evidence type="ECO:0000259" key="2">
    <source>
        <dbReference type="PROSITE" id="PS50011"/>
    </source>
</evidence>
<dbReference type="PROSITE" id="PS50011">
    <property type="entry name" value="PROTEIN_KINASE_DOM"/>
    <property type="match status" value="1"/>
</dbReference>
<dbReference type="PROSITE" id="PS00108">
    <property type="entry name" value="PROTEIN_KINASE_ST"/>
    <property type="match status" value="1"/>
</dbReference>
<dbReference type="GO" id="GO:0004674">
    <property type="term" value="F:protein serine/threonine kinase activity"/>
    <property type="evidence" value="ECO:0007669"/>
    <property type="project" value="UniProtKB-EC"/>
</dbReference>
<dbReference type="InterPro" id="IPR050235">
    <property type="entry name" value="CK1_Ser-Thr_kinase"/>
</dbReference>
<dbReference type="SUPFAM" id="SSF56112">
    <property type="entry name" value="Protein kinase-like (PK-like)"/>
    <property type="match status" value="1"/>
</dbReference>
<evidence type="ECO:0000313" key="3">
    <source>
        <dbReference type="Proteomes" id="UP000050761"/>
    </source>
</evidence>
<dbReference type="InterPro" id="IPR011009">
    <property type="entry name" value="Kinase-like_dom_sf"/>
</dbReference>
<dbReference type="InterPro" id="IPR008271">
    <property type="entry name" value="Ser/Thr_kinase_AS"/>
</dbReference>
<dbReference type="AlphaFoldDB" id="A0A183FDN3"/>
<dbReference type="GO" id="GO:0005524">
    <property type="term" value="F:ATP binding"/>
    <property type="evidence" value="ECO:0007669"/>
    <property type="project" value="InterPro"/>
</dbReference>
<dbReference type="WBParaSite" id="HPBE_0000437101-mRNA-1">
    <property type="protein sequence ID" value="HPBE_0000437101-mRNA-1"/>
    <property type="gene ID" value="HPBE_0000437101"/>
</dbReference>
<evidence type="ECO:0000313" key="4">
    <source>
        <dbReference type="WBParaSite" id="HPBE_0000437101-mRNA-1"/>
    </source>
</evidence>
<protein>
    <recommendedName>
        <fullName evidence="1">non-specific serine/threonine protein kinase</fullName>
        <ecNumber evidence="1">2.7.11.1</ecNumber>
    </recommendedName>
</protein>
<proteinExistence type="predicted"/>
<feature type="domain" description="Protein kinase" evidence="2">
    <location>
        <begin position="1"/>
        <end position="150"/>
    </location>
</feature>
<evidence type="ECO:0000256" key="1">
    <source>
        <dbReference type="ARBA" id="ARBA00012513"/>
    </source>
</evidence>
<accession>A0A183FDN3</accession>
<reference evidence="4" key="1">
    <citation type="submission" date="2019-09" db="UniProtKB">
        <authorList>
            <consortium name="WormBaseParasite"/>
        </authorList>
    </citation>
    <scope>IDENTIFICATION</scope>
</reference>
<name>A0A183FDN3_HELPZ</name>
<keyword evidence="3" id="KW-1185">Reference proteome</keyword>
<sequence>LQFLHSLKYVHRDIKPANICIGAGPMNTRIYLIDYGDTVKQGKKISYTLPYWSIDAHKRLPARHRVDVESWFYVLIDLLQKFDIFAKKLHLMSSLKGGISSRCVRLTPSFAKKIAFRLSPGSLPWAKMYKEKDIESEKMQFWTGLFLTCT</sequence>
<dbReference type="Gene3D" id="1.10.510.10">
    <property type="entry name" value="Transferase(Phosphotransferase) domain 1"/>
    <property type="match status" value="1"/>
</dbReference>
<dbReference type="EC" id="2.7.11.1" evidence="1"/>
<dbReference type="InterPro" id="IPR000719">
    <property type="entry name" value="Prot_kinase_dom"/>
</dbReference>
<dbReference type="Proteomes" id="UP000050761">
    <property type="component" value="Unassembled WGS sequence"/>
</dbReference>
<dbReference type="PANTHER" id="PTHR11909">
    <property type="entry name" value="CASEIN KINASE-RELATED"/>
    <property type="match status" value="1"/>
</dbReference>
<organism evidence="3 4">
    <name type="scientific">Heligmosomoides polygyrus</name>
    <name type="common">Parasitic roundworm</name>
    <dbReference type="NCBI Taxonomy" id="6339"/>
    <lineage>
        <taxon>Eukaryota</taxon>
        <taxon>Metazoa</taxon>
        <taxon>Ecdysozoa</taxon>
        <taxon>Nematoda</taxon>
        <taxon>Chromadorea</taxon>
        <taxon>Rhabditida</taxon>
        <taxon>Rhabditina</taxon>
        <taxon>Rhabditomorpha</taxon>
        <taxon>Strongyloidea</taxon>
        <taxon>Heligmosomidae</taxon>
        <taxon>Heligmosomoides</taxon>
    </lineage>
</organism>